<dbReference type="InterPro" id="IPR011989">
    <property type="entry name" value="ARM-like"/>
</dbReference>
<dbReference type="EMBL" id="JBHSKN010000004">
    <property type="protein sequence ID" value="MFC5239101.1"/>
    <property type="molecule type" value="Genomic_DNA"/>
</dbReference>
<evidence type="ECO:0008006" key="3">
    <source>
        <dbReference type="Google" id="ProtNLM"/>
    </source>
</evidence>
<dbReference type="Proteomes" id="UP001596035">
    <property type="component" value="Unassembled WGS sequence"/>
</dbReference>
<keyword evidence="2" id="KW-1185">Reference proteome</keyword>
<proteinExistence type="predicted"/>
<reference evidence="2" key="1">
    <citation type="journal article" date="2019" name="Int. J. Syst. Evol. Microbiol.">
        <title>The Global Catalogue of Microorganisms (GCM) 10K type strain sequencing project: providing services to taxonomists for standard genome sequencing and annotation.</title>
        <authorList>
            <consortium name="The Broad Institute Genomics Platform"/>
            <consortium name="The Broad Institute Genome Sequencing Center for Infectious Disease"/>
            <person name="Wu L."/>
            <person name="Ma J."/>
        </authorList>
    </citation>
    <scope>NUCLEOTIDE SEQUENCE [LARGE SCALE GENOMIC DNA]</scope>
    <source>
        <strain evidence="2">CGMCC 4.7131</strain>
    </source>
</reference>
<dbReference type="InterPro" id="IPR016024">
    <property type="entry name" value="ARM-type_fold"/>
</dbReference>
<comment type="caution">
    <text evidence="1">The sequence shown here is derived from an EMBL/GenBank/DDBJ whole genome shotgun (WGS) entry which is preliminary data.</text>
</comment>
<dbReference type="Gene3D" id="1.25.10.10">
    <property type="entry name" value="Leucine-rich Repeat Variant"/>
    <property type="match status" value="2"/>
</dbReference>
<gene>
    <name evidence="1" type="ORF">ACFPWV_04075</name>
</gene>
<evidence type="ECO:0000313" key="1">
    <source>
        <dbReference type="EMBL" id="MFC5239101.1"/>
    </source>
</evidence>
<evidence type="ECO:0000313" key="2">
    <source>
        <dbReference type="Proteomes" id="UP001596035"/>
    </source>
</evidence>
<sequence length="492" mass="54513">MSDAAPPPVHLDKVMEGLAENPALPPEFIRRLFAHRKSHRGVAGRPDLTDGMIAEIIALDEHWLTHSLALNRSLPDAFRMTLAEHPDPAIRAAVVVGADGGGPRELFERLLDDADPTTREYLARNKHMPADLRARLAADPEPKVRAMLAQWWTRAPEPTRRLLLTDPEDTVRAAACATYYPGRPHPVPPTDLLPALLADPVTRAGAVRHCALDTDTARRLADDPVPEVREELAGHPDLPPPLRDVLAGDLNPLVGLRVFTRQDTPEPTRATIHARLLSDVPPRDWLTDPHADLDDDVLEHQIMSEMARLRLRTLRLPWVTADPLPYVDSPYACFRASAARSDDLPAPVVARLLDDEDSGVRTTMALHARDRIDAATAERIDRTHRPAKKTRWRPADDLPLPTDVLRHLATDPDPRMRQLAPRDPDLPVELVRHLAADPDPTVRHTIATHPRLPVRELTQLLADPSERVATAAAGNPGLPPEHMQRLLTLAGL</sequence>
<protein>
    <recommendedName>
        <fullName evidence="3">Leucine rich repeat variant</fullName>
    </recommendedName>
</protein>
<name>A0ABW0DJY6_9ACTN</name>
<organism evidence="1 2">
    <name type="scientific">Streptomyces atrovirens</name>
    <dbReference type="NCBI Taxonomy" id="285556"/>
    <lineage>
        <taxon>Bacteria</taxon>
        <taxon>Bacillati</taxon>
        <taxon>Actinomycetota</taxon>
        <taxon>Actinomycetes</taxon>
        <taxon>Kitasatosporales</taxon>
        <taxon>Streptomycetaceae</taxon>
        <taxon>Streptomyces</taxon>
    </lineage>
</organism>
<dbReference type="RefSeq" id="WP_344561361.1">
    <property type="nucleotide sequence ID" value="NZ_BAAATG010000021.1"/>
</dbReference>
<dbReference type="SUPFAM" id="SSF48371">
    <property type="entry name" value="ARM repeat"/>
    <property type="match status" value="2"/>
</dbReference>
<accession>A0ABW0DJY6</accession>